<evidence type="ECO:0000256" key="3">
    <source>
        <dbReference type="ARBA" id="ARBA00022884"/>
    </source>
</evidence>
<dbReference type="InterPro" id="IPR049946">
    <property type="entry name" value="RIBOSOMAL_L20_CS"/>
</dbReference>
<dbReference type="GO" id="GO:0019843">
    <property type="term" value="F:rRNA binding"/>
    <property type="evidence" value="ECO:0007669"/>
    <property type="project" value="UniProtKB-UniRule"/>
</dbReference>
<gene>
    <name evidence="7" type="primary">rplT</name>
    <name evidence="9" type="ORF">A2Z86_05195</name>
</gene>
<dbReference type="GO" id="GO:0003735">
    <property type="term" value="F:structural constituent of ribosome"/>
    <property type="evidence" value="ECO:0007669"/>
    <property type="project" value="InterPro"/>
</dbReference>
<keyword evidence="3 7" id="KW-0694">RNA-binding</keyword>
<comment type="caution">
    <text evidence="9">The sequence shown here is derived from an EMBL/GenBank/DDBJ whole genome shotgun (WGS) entry which is preliminary data.</text>
</comment>
<dbReference type="GO" id="GO:0005840">
    <property type="term" value="C:ribosome"/>
    <property type="evidence" value="ECO:0007669"/>
    <property type="project" value="UniProtKB-KW"/>
</dbReference>
<evidence type="ECO:0000256" key="2">
    <source>
        <dbReference type="ARBA" id="ARBA00022730"/>
    </source>
</evidence>
<dbReference type="Gene3D" id="6.10.160.10">
    <property type="match status" value="1"/>
</dbReference>
<proteinExistence type="inferred from homology"/>
<comment type="function">
    <text evidence="7 8">Binds directly to 23S ribosomal RNA and is necessary for the in vitro assembly process of the 50S ribosomal subunit. It is not involved in the protein synthesizing functions of that subunit.</text>
</comment>
<evidence type="ECO:0000313" key="9">
    <source>
        <dbReference type="EMBL" id="OGF98194.1"/>
    </source>
</evidence>
<dbReference type="AlphaFoldDB" id="A0A1F5YDG4"/>
<evidence type="ECO:0000256" key="1">
    <source>
        <dbReference type="ARBA" id="ARBA00007698"/>
    </source>
</evidence>
<dbReference type="SUPFAM" id="SSF74731">
    <property type="entry name" value="Ribosomal protein L20"/>
    <property type="match status" value="1"/>
</dbReference>
<dbReference type="NCBIfam" id="TIGR01032">
    <property type="entry name" value="rplT_bact"/>
    <property type="match status" value="1"/>
</dbReference>
<dbReference type="InterPro" id="IPR005813">
    <property type="entry name" value="Ribosomal_bL20"/>
</dbReference>
<evidence type="ECO:0000256" key="4">
    <source>
        <dbReference type="ARBA" id="ARBA00022980"/>
    </source>
</evidence>
<protein>
    <recommendedName>
        <fullName evidence="6 7">Large ribosomal subunit protein bL20</fullName>
    </recommendedName>
</protein>
<dbReference type="FunFam" id="1.10.1900.20:FF:000001">
    <property type="entry name" value="50S ribosomal protein L20"/>
    <property type="match status" value="1"/>
</dbReference>
<dbReference type="Pfam" id="PF00453">
    <property type="entry name" value="Ribosomal_L20"/>
    <property type="match status" value="1"/>
</dbReference>
<name>A0A1F5YDG4_9BACT</name>
<reference evidence="9 10" key="1">
    <citation type="journal article" date="2016" name="Nat. Commun.">
        <title>Thousands of microbial genomes shed light on interconnected biogeochemical processes in an aquifer system.</title>
        <authorList>
            <person name="Anantharaman K."/>
            <person name="Brown C.T."/>
            <person name="Hug L.A."/>
            <person name="Sharon I."/>
            <person name="Castelle C.J."/>
            <person name="Probst A.J."/>
            <person name="Thomas B.C."/>
            <person name="Singh A."/>
            <person name="Wilkins M.J."/>
            <person name="Karaoz U."/>
            <person name="Brodie E.L."/>
            <person name="Williams K.H."/>
            <person name="Hubbard S.S."/>
            <person name="Banfield J.F."/>
        </authorList>
    </citation>
    <scope>NUCLEOTIDE SEQUENCE [LARGE SCALE GENOMIC DNA]</scope>
</reference>
<keyword evidence="4 7" id="KW-0689">Ribosomal protein</keyword>
<keyword evidence="5 7" id="KW-0687">Ribonucleoprotein</keyword>
<dbReference type="Gene3D" id="1.10.1900.20">
    <property type="entry name" value="Ribosomal protein L20"/>
    <property type="match status" value="1"/>
</dbReference>
<sequence>MPRVKTNVASHKRRKKILKSASGYTGSRHRLLSIARETVDRARRFSYIHRKQKKREFRSLWIQRINAAVRPFGLSYSLFIAGLSKAEVVINRKVLADMAIKDPEGFESLVKLVRGN</sequence>
<accession>A0A1F5YDG4</accession>
<dbReference type="GO" id="GO:0000027">
    <property type="term" value="P:ribosomal large subunit assembly"/>
    <property type="evidence" value="ECO:0007669"/>
    <property type="project" value="UniProtKB-UniRule"/>
</dbReference>
<dbReference type="HAMAP" id="MF_00382">
    <property type="entry name" value="Ribosomal_bL20"/>
    <property type="match status" value="1"/>
</dbReference>
<evidence type="ECO:0000256" key="8">
    <source>
        <dbReference type="RuleBase" id="RU000560"/>
    </source>
</evidence>
<keyword evidence="2 7" id="KW-0699">rRNA-binding</keyword>
<comment type="similarity">
    <text evidence="1 7 8">Belongs to the bacterial ribosomal protein bL20 family.</text>
</comment>
<organism evidence="9 10">
    <name type="scientific">Candidatus Glassbacteria bacterium GWA2_58_10</name>
    <dbReference type="NCBI Taxonomy" id="1817865"/>
    <lineage>
        <taxon>Bacteria</taxon>
        <taxon>Candidatus Glassiibacteriota</taxon>
    </lineage>
</organism>
<evidence type="ECO:0000256" key="5">
    <source>
        <dbReference type="ARBA" id="ARBA00023274"/>
    </source>
</evidence>
<dbReference type="CDD" id="cd07026">
    <property type="entry name" value="Ribosomal_L20"/>
    <property type="match status" value="1"/>
</dbReference>
<dbReference type="InterPro" id="IPR035566">
    <property type="entry name" value="Ribosomal_protein_bL20_C"/>
</dbReference>
<dbReference type="EMBL" id="MFIV01000150">
    <property type="protein sequence ID" value="OGF98194.1"/>
    <property type="molecule type" value="Genomic_DNA"/>
</dbReference>
<dbReference type="PROSITE" id="PS00937">
    <property type="entry name" value="RIBOSOMAL_L20"/>
    <property type="match status" value="1"/>
</dbReference>
<dbReference type="PRINTS" id="PR00062">
    <property type="entry name" value="RIBOSOMALL20"/>
</dbReference>
<evidence type="ECO:0000256" key="7">
    <source>
        <dbReference type="HAMAP-Rule" id="MF_00382"/>
    </source>
</evidence>
<dbReference type="PANTHER" id="PTHR10986">
    <property type="entry name" value="39S RIBOSOMAL PROTEIN L20"/>
    <property type="match status" value="1"/>
</dbReference>
<dbReference type="GO" id="GO:0006412">
    <property type="term" value="P:translation"/>
    <property type="evidence" value="ECO:0007669"/>
    <property type="project" value="InterPro"/>
</dbReference>
<dbReference type="Proteomes" id="UP000176992">
    <property type="component" value="Unassembled WGS sequence"/>
</dbReference>
<evidence type="ECO:0000313" key="10">
    <source>
        <dbReference type="Proteomes" id="UP000176992"/>
    </source>
</evidence>
<evidence type="ECO:0000256" key="6">
    <source>
        <dbReference type="ARBA" id="ARBA00035172"/>
    </source>
</evidence>
<dbReference type="GO" id="GO:1990904">
    <property type="term" value="C:ribonucleoprotein complex"/>
    <property type="evidence" value="ECO:0007669"/>
    <property type="project" value="UniProtKB-KW"/>
</dbReference>